<proteinExistence type="inferred from homology"/>
<protein>
    <recommendedName>
        <fullName evidence="3">Carboxylesterase type B domain-containing protein</fullName>
    </recommendedName>
</protein>
<dbReference type="EMBL" id="NKHU02000452">
    <property type="protein sequence ID" value="RHZ43282.1"/>
    <property type="molecule type" value="Genomic_DNA"/>
</dbReference>
<dbReference type="GO" id="GO:0003990">
    <property type="term" value="F:acetylcholinesterase activity"/>
    <property type="evidence" value="ECO:0007669"/>
    <property type="project" value="TreeGrafter"/>
</dbReference>
<dbReference type="GO" id="GO:0019695">
    <property type="term" value="P:choline metabolic process"/>
    <property type="evidence" value="ECO:0007669"/>
    <property type="project" value="TreeGrafter"/>
</dbReference>
<keyword evidence="5" id="KW-1185">Reference proteome</keyword>
<evidence type="ECO:0000313" key="5">
    <source>
        <dbReference type="Proteomes" id="UP000215305"/>
    </source>
</evidence>
<dbReference type="AlphaFoldDB" id="A0A397FWY4"/>
<comment type="similarity">
    <text evidence="1">Belongs to the type-B carboxylesterase/lipase family.</text>
</comment>
<accession>A0A397FWY4</accession>
<feature type="domain" description="Carboxylesterase type B" evidence="3">
    <location>
        <begin position="2"/>
        <end position="86"/>
    </location>
</feature>
<comment type="caution">
    <text evidence="4">The sequence shown here is derived from an EMBL/GenBank/DDBJ whole genome shotgun (WGS) entry which is preliminary data.</text>
</comment>
<sequence length="200" mass="22932">MRFWGVPFAQPPVNDLRLRHPVPYNKRYKAYPATSQPANCPGYAGFDVGIGRLSGDCLYLNVVVPDNASLHGRLPVLVWIYGGGVADPRYNMPYIVQQSATIGKPLIFVFNNPSRNLSNYIGSYPSYHELSEFMSRSWVSFVHDLDPNGHAVDGAPYWPQYEQSQPQNIVFRTVDDFNWKGSYRMDQLKWWNAHWSTLRS</sequence>
<dbReference type="Pfam" id="PF00135">
    <property type="entry name" value="COesterase"/>
    <property type="match status" value="1"/>
</dbReference>
<dbReference type="OrthoDB" id="408631at2759"/>
<reference evidence="4" key="1">
    <citation type="submission" date="2018-08" db="EMBL/GenBank/DDBJ databases">
        <title>Draft genome sequence of azole-resistant Aspergillus thermomutatus (Neosartorya pseudofischeri) strain HMR AF 39, isolated from a human nasal aspirate.</title>
        <authorList>
            <person name="Parent-Michaud M."/>
            <person name="Dufresne P.J."/>
            <person name="Fournier E."/>
            <person name="Martineau C."/>
            <person name="Moreira S."/>
            <person name="Perkins V."/>
            <person name="De Repentigny L."/>
            <person name="Dufresne S.F."/>
        </authorList>
    </citation>
    <scope>NUCLEOTIDE SEQUENCE [LARGE SCALE GENOMIC DNA]</scope>
    <source>
        <strain evidence="4">HMR AF 39</strain>
    </source>
</reference>
<keyword evidence="2" id="KW-0378">Hydrolase</keyword>
<evidence type="ECO:0000256" key="1">
    <source>
        <dbReference type="ARBA" id="ARBA00005964"/>
    </source>
</evidence>
<dbReference type="RefSeq" id="XP_026609654.1">
    <property type="nucleotide sequence ID" value="XM_026755074.1"/>
</dbReference>
<dbReference type="GeneID" id="38123429"/>
<dbReference type="Gene3D" id="3.40.50.1820">
    <property type="entry name" value="alpha/beta hydrolase"/>
    <property type="match status" value="2"/>
</dbReference>
<dbReference type="Proteomes" id="UP000215305">
    <property type="component" value="Unassembled WGS sequence"/>
</dbReference>
<dbReference type="PANTHER" id="PTHR43918:SF4">
    <property type="entry name" value="CARBOXYLIC ESTER HYDROLASE"/>
    <property type="match status" value="1"/>
</dbReference>
<dbReference type="GO" id="GO:0006581">
    <property type="term" value="P:acetylcholine catabolic process"/>
    <property type="evidence" value="ECO:0007669"/>
    <property type="project" value="TreeGrafter"/>
</dbReference>
<dbReference type="VEuPathDB" id="FungiDB:CDV56_101455"/>
<dbReference type="InterPro" id="IPR002018">
    <property type="entry name" value="CarbesteraseB"/>
</dbReference>
<gene>
    <name evidence="4" type="ORF">CDV56_101455</name>
</gene>
<dbReference type="GO" id="GO:0005886">
    <property type="term" value="C:plasma membrane"/>
    <property type="evidence" value="ECO:0007669"/>
    <property type="project" value="TreeGrafter"/>
</dbReference>
<dbReference type="STRING" id="41047.A0A397FWY4"/>
<name>A0A397FWY4_ASPTH</name>
<dbReference type="SUPFAM" id="SSF53474">
    <property type="entry name" value="alpha/beta-Hydrolases"/>
    <property type="match status" value="2"/>
</dbReference>
<dbReference type="PANTHER" id="PTHR43918">
    <property type="entry name" value="ACETYLCHOLINESTERASE"/>
    <property type="match status" value="1"/>
</dbReference>
<evidence type="ECO:0000256" key="2">
    <source>
        <dbReference type="ARBA" id="ARBA00022801"/>
    </source>
</evidence>
<dbReference type="InterPro" id="IPR050654">
    <property type="entry name" value="AChE-related_enzymes"/>
</dbReference>
<organism evidence="4 5">
    <name type="scientific">Aspergillus thermomutatus</name>
    <name type="common">Neosartorya pseudofischeri</name>
    <dbReference type="NCBI Taxonomy" id="41047"/>
    <lineage>
        <taxon>Eukaryota</taxon>
        <taxon>Fungi</taxon>
        <taxon>Dikarya</taxon>
        <taxon>Ascomycota</taxon>
        <taxon>Pezizomycotina</taxon>
        <taxon>Eurotiomycetes</taxon>
        <taxon>Eurotiomycetidae</taxon>
        <taxon>Eurotiales</taxon>
        <taxon>Aspergillaceae</taxon>
        <taxon>Aspergillus</taxon>
        <taxon>Aspergillus subgen. Fumigati</taxon>
    </lineage>
</organism>
<evidence type="ECO:0000313" key="4">
    <source>
        <dbReference type="EMBL" id="RHZ43282.1"/>
    </source>
</evidence>
<dbReference type="InterPro" id="IPR029058">
    <property type="entry name" value="AB_hydrolase_fold"/>
</dbReference>
<evidence type="ECO:0000259" key="3">
    <source>
        <dbReference type="Pfam" id="PF00135"/>
    </source>
</evidence>